<evidence type="ECO:0000256" key="1">
    <source>
        <dbReference type="SAM" id="Coils"/>
    </source>
</evidence>
<dbReference type="Proteomes" id="UP000053097">
    <property type="component" value="Unassembled WGS sequence"/>
</dbReference>
<feature type="compositionally biased region" description="Basic and acidic residues" evidence="2">
    <location>
        <begin position="1"/>
        <end position="12"/>
    </location>
</feature>
<evidence type="ECO:0000313" key="7">
    <source>
        <dbReference type="Proteomes" id="UP000053097"/>
    </source>
</evidence>
<name>A0A026WQR9_OOCBI</name>
<reference evidence="6" key="3">
    <citation type="submission" date="2018-07" db="EMBL/GenBank/DDBJ databases">
        <authorList>
            <person name="Mckenzie S.K."/>
            <person name="Kronauer D.J.C."/>
        </authorList>
    </citation>
    <scope>NUCLEOTIDE SEQUENCE</scope>
    <source>
        <strain evidence="6">Clonal line C1</strain>
    </source>
</reference>
<evidence type="ECO:0000256" key="2">
    <source>
        <dbReference type="SAM" id="MobiDB-lite"/>
    </source>
</evidence>
<dbReference type="PROSITE" id="PS50006">
    <property type="entry name" value="FHA_DOMAIN"/>
    <property type="match status" value="1"/>
</dbReference>
<dbReference type="PANTHER" id="PTHR23106">
    <property type="entry name" value="ANGIOGENIC FACTOR WITH G PATCH AND FHA DOMAINS 1"/>
    <property type="match status" value="1"/>
</dbReference>
<dbReference type="Pfam" id="PF01585">
    <property type="entry name" value="G-patch"/>
    <property type="match status" value="1"/>
</dbReference>
<dbReference type="InterPro" id="IPR000253">
    <property type="entry name" value="FHA_dom"/>
</dbReference>
<feature type="domain" description="G-patch" evidence="4">
    <location>
        <begin position="458"/>
        <end position="504"/>
    </location>
</feature>
<feature type="region of interest" description="Disordered" evidence="2">
    <location>
        <begin position="417"/>
        <end position="458"/>
    </location>
</feature>
<gene>
    <name evidence="6" type="ORF">DMN91_006374</name>
    <name evidence="5" type="ORF">X777_01349</name>
</gene>
<evidence type="ECO:0000259" key="3">
    <source>
        <dbReference type="PROSITE" id="PS50006"/>
    </source>
</evidence>
<sequence length="535" mass="60844">MSDHMNEMHSGSEEGEVTSEYEEDFTEELCNLPHVLRFLNKLRDHIRKQRKKINKLRNKLNEQKQQNLLRAKTYSDHGTQVAPLDIDRSLSQDWDVSVESSSIVDQVKQVAESVLLQTGFVYEETSGMYYDYNTGYYYDTRQGLYYDGNTGRYYYYDKDSNTYKFHSQVQVCENEPTVIQSASRKEEEVAKQGTGKTNKDDVKKRKFVSEEENSEDEEHEEGECSGSENDGISDQITPDVSINSESDHEEEQDLAKGYPPCMRIIVKETNLTQLKVGSLFLVTYTGGSLGREGDHSVLIPDINISKHHARFTYDETKKRYHVIDSGSRNGTFLNGKRLSVAKQESEPCEIAHGSIVQIGGTKLLCHIHNGNETCGHCEPGLVQQSNNLDENKISKKTLHKDELRRLRHKFGIDKDNVTSGSQLASGYQDRAQARRQHVGSSHHYDKTQQSSIHTSITKDNKGFKLLSKMGWSEGRSLGKDGDGRTEPLPIARNHNKVGLGSNEADYSNIELDSNVEKKQAVWRKTQKRYKEIADP</sequence>
<feature type="coiled-coil region" evidence="1">
    <location>
        <begin position="39"/>
        <end position="66"/>
    </location>
</feature>
<evidence type="ECO:0000313" key="6">
    <source>
        <dbReference type="EMBL" id="RLU21995.1"/>
    </source>
</evidence>
<dbReference type="InterPro" id="IPR053027">
    <property type="entry name" value="AGGF1"/>
</dbReference>
<organism evidence="5 7">
    <name type="scientific">Ooceraea biroi</name>
    <name type="common">Clonal raider ant</name>
    <name type="synonym">Cerapachys biroi</name>
    <dbReference type="NCBI Taxonomy" id="2015173"/>
    <lineage>
        <taxon>Eukaryota</taxon>
        <taxon>Metazoa</taxon>
        <taxon>Ecdysozoa</taxon>
        <taxon>Arthropoda</taxon>
        <taxon>Hexapoda</taxon>
        <taxon>Insecta</taxon>
        <taxon>Pterygota</taxon>
        <taxon>Neoptera</taxon>
        <taxon>Endopterygota</taxon>
        <taxon>Hymenoptera</taxon>
        <taxon>Apocrita</taxon>
        <taxon>Aculeata</taxon>
        <taxon>Formicoidea</taxon>
        <taxon>Formicidae</taxon>
        <taxon>Dorylinae</taxon>
        <taxon>Ooceraea</taxon>
    </lineage>
</organism>
<reference evidence="5 7" key="1">
    <citation type="journal article" date="2014" name="Curr. Biol.">
        <title>The genome of the clonal raider ant Cerapachys biroi.</title>
        <authorList>
            <person name="Oxley P.R."/>
            <person name="Ji L."/>
            <person name="Fetter-Pruneda I."/>
            <person name="McKenzie S.K."/>
            <person name="Li C."/>
            <person name="Hu H."/>
            <person name="Zhang G."/>
            <person name="Kronauer D.J."/>
        </authorList>
    </citation>
    <scope>NUCLEOTIDE SEQUENCE [LARGE SCALE GENOMIC DNA]</scope>
</reference>
<feature type="region of interest" description="Disordered" evidence="2">
    <location>
        <begin position="474"/>
        <end position="501"/>
    </location>
</feature>
<dbReference type="Pfam" id="PF17780">
    <property type="entry name" value="OCRE"/>
    <property type="match status" value="1"/>
</dbReference>
<dbReference type="Gene3D" id="2.60.200.20">
    <property type="match status" value="1"/>
</dbReference>
<reference evidence="6" key="2">
    <citation type="journal article" date="2018" name="Genome Res.">
        <title>The genomic architecture and molecular evolution of ant odorant receptors.</title>
        <authorList>
            <person name="McKenzie S.K."/>
            <person name="Kronauer D.J.C."/>
        </authorList>
    </citation>
    <scope>NUCLEOTIDE SEQUENCE [LARGE SCALE GENOMIC DNA]</scope>
    <source>
        <strain evidence="6">Clonal line C1</strain>
    </source>
</reference>
<feature type="compositionally biased region" description="Polar residues" evidence="2">
    <location>
        <begin position="230"/>
        <end position="244"/>
    </location>
</feature>
<dbReference type="SUPFAM" id="SSF49879">
    <property type="entry name" value="SMAD/FHA domain"/>
    <property type="match status" value="1"/>
</dbReference>
<keyword evidence="7" id="KW-1185">Reference proteome</keyword>
<dbReference type="OMA" id="QLHKTHA"/>
<feature type="compositionally biased region" description="Basic and acidic residues" evidence="2">
    <location>
        <begin position="197"/>
        <end position="209"/>
    </location>
</feature>
<dbReference type="SMART" id="SM00240">
    <property type="entry name" value="FHA"/>
    <property type="match status" value="1"/>
</dbReference>
<feature type="region of interest" description="Disordered" evidence="2">
    <location>
        <begin position="180"/>
        <end position="255"/>
    </location>
</feature>
<dbReference type="InterPro" id="IPR008984">
    <property type="entry name" value="SMAD_FHA_dom_sf"/>
</dbReference>
<dbReference type="Pfam" id="PF00498">
    <property type="entry name" value="FHA"/>
    <property type="match status" value="1"/>
</dbReference>
<dbReference type="EMBL" id="KK107128">
    <property type="protein sequence ID" value="EZA58392.1"/>
    <property type="molecule type" value="Genomic_DNA"/>
</dbReference>
<dbReference type="InterPro" id="IPR000467">
    <property type="entry name" value="G_patch_dom"/>
</dbReference>
<feature type="compositionally biased region" description="Basic and acidic residues" evidence="2">
    <location>
        <begin position="476"/>
        <end position="485"/>
    </location>
</feature>
<evidence type="ECO:0000313" key="5">
    <source>
        <dbReference type="EMBL" id="EZA58392.1"/>
    </source>
</evidence>
<evidence type="ECO:0000259" key="4">
    <source>
        <dbReference type="PROSITE" id="PS50174"/>
    </source>
</evidence>
<proteinExistence type="predicted"/>
<dbReference type="EMBL" id="QOIP01000006">
    <property type="protein sequence ID" value="RLU21995.1"/>
    <property type="molecule type" value="Genomic_DNA"/>
</dbReference>
<dbReference type="Proteomes" id="UP000279307">
    <property type="component" value="Chromosome 6"/>
</dbReference>
<dbReference type="CDD" id="cd22686">
    <property type="entry name" value="FHA_AGGF1"/>
    <property type="match status" value="1"/>
</dbReference>
<dbReference type="SMART" id="SM00443">
    <property type="entry name" value="G_patch"/>
    <property type="match status" value="1"/>
</dbReference>
<dbReference type="AlphaFoldDB" id="A0A026WQR9"/>
<dbReference type="PROSITE" id="PS50174">
    <property type="entry name" value="G_PATCH"/>
    <property type="match status" value="1"/>
</dbReference>
<feature type="domain" description="FHA" evidence="3">
    <location>
        <begin position="287"/>
        <end position="338"/>
    </location>
</feature>
<feature type="compositionally biased region" description="Acidic residues" evidence="2">
    <location>
        <begin position="210"/>
        <end position="223"/>
    </location>
</feature>
<dbReference type="STRING" id="2015173.A0A026WQR9"/>
<feature type="compositionally biased region" description="Acidic residues" evidence="2">
    <location>
        <begin position="13"/>
        <end position="22"/>
    </location>
</feature>
<keyword evidence="1" id="KW-0175">Coiled coil</keyword>
<protein>
    <submittedName>
        <fullName evidence="5">Angiogenic factor with G patch and FHA domains</fullName>
    </submittedName>
</protein>
<dbReference type="GO" id="GO:0003676">
    <property type="term" value="F:nucleic acid binding"/>
    <property type="evidence" value="ECO:0007669"/>
    <property type="project" value="InterPro"/>
</dbReference>
<accession>A0A026WQR9</accession>
<dbReference type="PANTHER" id="PTHR23106:SF24">
    <property type="entry name" value="ANGIOGENIC FACTOR WITH G PATCH AND FHA DOMAINS 1"/>
    <property type="match status" value="1"/>
</dbReference>
<dbReference type="InterPro" id="IPR041591">
    <property type="entry name" value="OCRE"/>
</dbReference>
<feature type="region of interest" description="Disordered" evidence="2">
    <location>
        <begin position="1"/>
        <end position="22"/>
    </location>
</feature>